<feature type="compositionally biased region" description="Low complexity" evidence="1">
    <location>
        <begin position="21"/>
        <end position="38"/>
    </location>
</feature>
<feature type="region of interest" description="Disordered" evidence="1">
    <location>
        <begin position="1"/>
        <end position="59"/>
    </location>
</feature>
<comment type="caution">
    <text evidence="2">The sequence shown here is derived from an EMBL/GenBank/DDBJ whole genome shotgun (WGS) entry which is preliminary data.</text>
</comment>
<sequence>MTSEHSPFSCLASSPRTTEQSSGRPSSSSLTSKQILSSADSLPQTGERAFDGKVDPMPSENLKFEGRNTFSIFKLDVIASSVMTCWTES</sequence>
<proteinExistence type="predicted"/>
<dbReference type="AlphaFoldDB" id="A0A2N5UKD3"/>
<evidence type="ECO:0000313" key="2">
    <source>
        <dbReference type="EMBL" id="PLW38185.1"/>
    </source>
</evidence>
<feature type="compositionally biased region" description="Polar residues" evidence="1">
    <location>
        <begin position="1"/>
        <end position="20"/>
    </location>
</feature>
<name>A0A2N5UKD3_9BASI</name>
<evidence type="ECO:0000313" key="3">
    <source>
        <dbReference type="Proteomes" id="UP000235392"/>
    </source>
</evidence>
<accession>A0A2N5UKD3</accession>
<reference evidence="2 3" key="1">
    <citation type="submission" date="2017-11" db="EMBL/GenBank/DDBJ databases">
        <title>De novo assembly and phasing of dikaryotic genomes from two isolates of Puccinia coronata f. sp. avenae, the causal agent of oat crown rust.</title>
        <authorList>
            <person name="Miller M.E."/>
            <person name="Zhang Y."/>
            <person name="Omidvar V."/>
            <person name="Sperschneider J."/>
            <person name="Schwessinger B."/>
            <person name="Raley C."/>
            <person name="Palmer J.M."/>
            <person name="Garnica D."/>
            <person name="Upadhyaya N."/>
            <person name="Rathjen J."/>
            <person name="Taylor J.M."/>
            <person name="Park R.F."/>
            <person name="Dodds P.N."/>
            <person name="Hirsch C.D."/>
            <person name="Kianian S.F."/>
            <person name="Figueroa M."/>
        </authorList>
    </citation>
    <scope>NUCLEOTIDE SEQUENCE [LARGE SCALE GENOMIC DNA]</scope>
    <source>
        <strain evidence="2">12SD80</strain>
    </source>
</reference>
<gene>
    <name evidence="2" type="ORF">PCASD_09489</name>
</gene>
<dbReference type="EMBL" id="PGCI01000132">
    <property type="protein sequence ID" value="PLW38185.1"/>
    <property type="molecule type" value="Genomic_DNA"/>
</dbReference>
<organism evidence="2 3">
    <name type="scientific">Puccinia coronata f. sp. avenae</name>
    <dbReference type="NCBI Taxonomy" id="200324"/>
    <lineage>
        <taxon>Eukaryota</taxon>
        <taxon>Fungi</taxon>
        <taxon>Dikarya</taxon>
        <taxon>Basidiomycota</taxon>
        <taxon>Pucciniomycotina</taxon>
        <taxon>Pucciniomycetes</taxon>
        <taxon>Pucciniales</taxon>
        <taxon>Pucciniaceae</taxon>
        <taxon>Puccinia</taxon>
    </lineage>
</organism>
<evidence type="ECO:0000256" key="1">
    <source>
        <dbReference type="SAM" id="MobiDB-lite"/>
    </source>
</evidence>
<dbReference type="Proteomes" id="UP000235392">
    <property type="component" value="Unassembled WGS sequence"/>
</dbReference>
<protein>
    <submittedName>
        <fullName evidence="2">Uncharacterized protein</fullName>
    </submittedName>
</protein>